<keyword evidence="3" id="KW-1185">Reference proteome</keyword>
<dbReference type="AlphaFoldDB" id="A0A1X7HVG2"/>
<organism evidence="2 3">
    <name type="scientific">Corynebacterium pollutisoli</name>
    <dbReference type="NCBI Taxonomy" id="1610489"/>
    <lineage>
        <taxon>Bacteria</taxon>
        <taxon>Bacillati</taxon>
        <taxon>Actinomycetota</taxon>
        <taxon>Actinomycetes</taxon>
        <taxon>Mycobacteriales</taxon>
        <taxon>Corynebacteriaceae</taxon>
        <taxon>Corynebacterium</taxon>
    </lineage>
</organism>
<gene>
    <name evidence="2" type="ORF">SAMN06295981_0072</name>
</gene>
<dbReference type="RefSeq" id="WP_085548283.1">
    <property type="nucleotide sequence ID" value="NZ_FXAR01000001.1"/>
</dbReference>
<evidence type="ECO:0000313" key="2">
    <source>
        <dbReference type="EMBL" id="SMG05833.1"/>
    </source>
</evidence>
<evidence type="ECO:0000313" key="3">
    <source>
        <dbReference type="Proteomes" id="UP000193309"/>
    </source>
</evidence>
<feature type="transmembrane region" description="Helical" evidence="1">
    <location>
        <begin position="64"/>
        <end position="83"/>
    </location>
</feature>
<feature type="transmembrane region" description="Helical" evidence="1">
    <location>
        <begin position="35"/>
        <end position="55"/>
    </location>
</feature>
<evidence type="ECO:0000256" key="1">
    <source>
        <dbReference type="SAM" id="Phobius"/>
    </source>
</evidence>
<keyword evidence="1" id="KW-0472">Membrane</keyword>
<name>A0A1X7HVG2_9CORY</name>
<protein>
    <submittedName>
        <fullName evidence="2">Uncharacterized protein</fullName>
    </submittedName>
</protein>
<keyword evidence="1" id="KW-0812">Transmembrane</keyword>
<sequence>MSESNRRWAPWLAALGALAVVSGLAAVAWPDLTLAQRIGGGLLTLLGAVGVVWAASRSSGWRPLLVAALPALLLTGVLVATMAQNPQGGPSVVAHRSGTLPAAPVDTLDELHAQALDVADQLADGGSTRLIRMNLYTDLSAGTLIDVADNAGGKFRARLETHPRREWQWERESLEHDLDTFDGRRVTFAYDRAVEELTAAARSIGTTPDFETVWIYPGHSALQPLEVANPEALPVAQFNSRARGRDLRLQVLADGTLPDTYFDVTDIDAAREQISNALLLDDRRPAAAELQTLSARSATQLLDGPAIDDRPLVGGVEFRGTVDGDYLQVAVHIGQFPTIEPRTPDDQLGFHPLADIPVGENPVPDTDHLVAWQIRAEDPGIILRTKDGPDAPEQRREL</sequence>
<accession>A0A1X7HVG2</accession>
<proteinExistence type="predicted"/>
<dbReference type="Proteomes" id="UP000193309">
    <property type="component" value="Unassembled WGS sequence"/>
</dbReference>
<reference evidence="3" key="1">
    <citation type="submission" date="2017-04" db="EMBL/GenBank/DDBJ databases">
        <authorList>
            <person name="Varghese N."/>
            <person name="Submissions S."/>
        </authorList>
    </citation>
    <scope>NUCLEOTIDE SEQUENCE [LARGE SCALE GENOMIC DNA]</scope>
    <source>
        <strain evidence="3">VDS</strain>
    </source>
</reference>
<dbReference type="EMBL" id="FXAR01000001">
    <property type="protein sequence ID" value="SMG05833.1"/>
    <property type="molecule type" value="Genomic_DNA"/>
</dbReference>
<keyword evidence="1" id="KW-1133">Transmembrane helix</keyword>